<proteinExistence type="predicted"/>
<evidence type="ECO:0000313" key="1">
    <source>
        <dbReference type="EMBL" id="XDQ08146.1"/>
    </source>
</evidence>
<dbReference type="Gene3D" id="1.10.1510.10">
    <property type="entry name" value="Uncharacterised protein YqeY/AIM41 PF09424, N-terminal domain"/>
    <property type="match status" value="1"/>
</dbReference>
<protein>
    <submittedName>
        <fullName evidence="1">Uncharacterized protein</fullName>
    </submittedName>
</protein>
<accession>A0AB39MP85</accession>
<reference evidence="1" key="1">
    <citation type="submission" date="2024-07" db="EMBL/GenBank/DDBJ databases">
        <authorList>
            <person name="Yu S.T."/>
        </authorList>
    </citation>
    <scope>NUCLEOTIDE SEQUENCE</scope>
    <source>
        <strain evidence="1">R08</strain>
    </source>
</reference>
<gene>
    <name evidence="1" type="ORF">AB5J58_46485</name>
</gene>
<dbReference type="EMBL" id="CP163431">
    <property type="protein sequence ID" value="XDQ08146.1"/>
    <property type="molecule type" value="Genomic_DNA"/>
</dbReference>
<name>A0AB39MP85_9ACTN</name>
<dbReference type="AlphaFoldDB" id="A0AB39MP85"/>
<dbReference type="RefSeq" id="WP_369192778.1">
    <property type="nucleotide sequence ID" value="NZ_CP163431.1"/>
</dbReference>
<sequence length="106" mass="11235">MRARDKAAVSALRTALAALDNAEAVSVEEIEPHGPALEQSPMGAGATDVARRELSEDRVVEMVRAEAAERLDAAAQLTAPAHAHRAARLRAEADVLLRFLDAPDTA</sequence>
<organism evidence="1">
    <name type="scientific">Streptomyces sp. R08</name>
    <dbReference type="NCBI Taxonomy" id="3238624"/>
    <lineage>
        <taxon>Bacteria</taxon>
        <taxon>Bacillati</taxon>
        <taxon>Actinomycetota</taxon>
        <taxon>Actinomycetes</taxon>
        <taxon>Kitasatosporales</taxon>
        <taxon>Streptomycetaceae</taxon>
        <taxon>Streptomyces</taxon>
    </lineage>
</organism>
<dbReference type="InterPro" id="IPR042184">
    <property type="entry name" value="YqeY/Aim41_N"/>
</dbReference>